<proteinExistence type="inferred from homology"/>
<dbReference type="InterPro" id="IPR037018">
    <property type="entry name" value="GH65_N"/>
</dbReference>
<evidence type="ECO:0000256" key="5">
    <source>
        <dbReference type="PIRSR" id="PIRSR036289-51"/>
    </source>
</evidence>
<feature type="domain" description="Glycoside hydrolase family 65 N-terminal" evidence="9">
    <location>
        <begin position="20"/>
        <end position="274"/>
    </location>
</feature>
<keyword evidence="2" id="KW-0378">Hydrolase</keyword>
<dbReference type="Gene3D" id="2.70.98.40">
    <property type="entry name" value="Glycoside hydrolase, family 65, N-terminal domain"/>
    <property type="match status" value="1"/>
</dbReference>
<evidence type="ECO:0000256" key="3">
    <source>
        <dbReference type="ARBA" id="ARBA00023295"/>
    </source>
</evidence>
<dbReference type="FunFam" id="2.70.98.40:FF:000001">
    <property type="entry name" value="Family 65 glycosyl hydrolase"/>
    <property type="match status" value="1"/>
</dbReference>
<feature type="active site" description="Proton donor" evidence="4">
    <location>
        <position position="492"/>
    </location>
</feature>
<dbReference type="PANTHER" id="PTHR11051:SF13">
    <property type="entry name" value="GLYCOSYL TRANSFERASE"/>
    <property type="match status" value="1"/>
</dbReference>
<dbReference type="InterPro" id="IPR011013">
    <property type="entry name" value="Gal_mutarotase_sf_dom"/>
</dbReference>
<keyword evidence="3" id="KW-0326">Glycosidase</keyword>
<feature type="compositionally biased region" description="Basic and acidic residues" evidence="6">
    <location>
        <begin position="780"/>
        <end position="789"/>
    </location>
</feature>
<dbReference type="EMBL" id="QTTT01000001">
    <property type="protein sequence ID" value="REE99824.1"/>
    <property type="molecule type" value="Genomic_DNA"/>
</dbReference>
<sequence>MTTPDTPQTVYAVEPWCVREQELHLDRLAQSESVFALSNGHIGLRGNLEEGEPHGLPGSYLNSFYELRPLPHAEAGYGYPESGQTAINVTNGKLIRLLVDDEPFDVRYGRLNHHERKLDLRAGTLTRDVEWRSPADDTVRVTSTRLVSLTHRAIAAICYEVEAVEGPVRIVVQSELVANESLPDLGKDPRVAAALGHPLVGEEHVSNGRRVVLVHRTKHSGLRMGAGMSHEIDAPGRLSVEAESFPDVGRVTVATRLEPGQKLRIVKYLAYGWSSQRSRPALHDQVVAALADARLTGWEGLLEQQRAFLDDFWAGADVEVDGDPEVQQAVRFGLFHILQAGVRAERRMIPAKGLTGPGYDGHTFWDTETFVLPVLTYTHASAAADALAWRHMTLPLAVERARQLGLQGAAFPWRTIRGQECSGYWPAGTAAFHINADIADAVARYLDATEDREFEREIGLELLVETARLWRGLGHHDVHGGFRIDGVTGPDEYSAVADNNVYTNLMAQRNLRAAADVAMRNPDEATRLGVSTEEAASWRDAAAAMLIPFDERLGVHPQSENFTNHARWDFAATKPDQYPMLLNFPYFELYRKQVVKQADLVLAMHLRGDAFTDEEKERNFAYYEAINVRDSSLSAQTQAVIAAEVGQLDLAHDYLGETALMDLHDLARNTRDGLHIASLAGAWSALVAGFGGMRAGDGCLAFAPRLPGGISRLSFRLRYRGRRMCVTVSSDRALYELHEGDPLRIRHHGEEHELGEEALDLPVPATPSRPRPVQPAGREPAPRRTDPAGRRMRAGPRGSL</sequence>
<protein>
    <submittedName>
        <fullName evidence="10">Alpha,alpha-trehalose phosphorylase</fullName>
    </submittedName>
</protein>
<gene>
    <name evidence="10" type="ORF">DFJ69_5341</name>
</gene>
<dbReference type="GO" id="GO:0005975">
    <property type="term" value="P:carbohydrate metabolic process"/>
    <property type="evidence" value="ECO:0007669"/>
    <property type="project" value="InterPro"/>
</dbReference>
<feature type="domain" description="Glycoside hydrolase family 65 C-terminal" evidence="8">
    <location>
        <begin position="693"/>
        <end position="754"/>
    </location>
</feature>
<dbReference type="PIRSF" id="PIRSF036289">
    <property type="entry name" value="Glycosyl_hydrolase_malt_phosph"/>
    <property type="match status" value="1"/>
</dbReference>
<comment type="similarity">
    <text evidence="1">Belongs to the glycosyl hydrolase 65 family.</text>
</comment>
<dbReference type="Pfam" id="PF03633">
    <property type="entry name" value="Glyco_hydro_65C"/>
    <property type="match status" value="1"/>
</dbReference>
<dbReference type="Pfam" id="PF03632">
    <property type="entry name" value="Glyco_hydro_65m"/>
    <property type="match status" value="1"/>
</dbReference>
<dbReference type="SUPFAM" id="SSF48208">
    <property type="entry name" value="Six-hairpin glycosidases"/>
    <property type="match status" value="1"/>
</dbReference>
<evidence type="ECO:0000259" key="7">
    <source>
        <dbReference type="Pfam" id="PF03632"/>
    </source>
</evidence>
<dbReference type="SUPFAM" id="SSF74650">
    <property type="entry name" value="Galactose mutarotase-like"/>
    <property type="match status" value="1"/>
</dbReference>
<dbReference type="RefSeq" id="WP_116025061.1">
    <property type="nucleotide sequence ID" value="NZ_QTTT01000001.1"/>
</dbReference>
<feature type="binding site" evidence="5">
    <location>
        <begin position="365"/>
        <end position="366"/>
    </location>
    <ligand>
        <name>substrate</name>
    </ligand>
</feature>
<reference evidence="10 11" key="1">
    <citation type="submission" date="2018-08" db="EMBL/GenBank/DDBJ databases">
        <title>Sequencing the genomes of 1000 actinobacteria strains.</title>
        <authorList>
            <person name="Klenk H.-P."/>
        </authorList>
    </citation>
    <scope>NUCLEOTIDE SEQUENCE [LARGE SCALE GENOMIC DNA]</scope>
    <source>
        <strain evidence="10 11">DSM 43927</strain>
    </source>
</reference>
<dbReference type="AlphaFoldDB" id="A0A3D9T546"/>
<dbReference type="InterPro" id="IPR005195">
    <property type="entry name" value="Glyco_hydro_65_M"/>
</dbReference>
<dbReference type="Pfam" id="PF03636">
    <property type="entry name" value="Glyco_hydro_65N"/>
    <property type="match status" value="1"/>
</dbReference>
<feature type="compositionally biased region" description="Pro residues" evidence="6">
    <location>
        <begin position="764"/>
        <end position="773"/>
    </location>
</feature>
<dbReference type="GO" id="GO:0016757">
    <property type="term" value="F:glycosyltransferase activity"/>
    <property type="evidence" value="ECO:0007669"/>
    <property type="project" value="UniProtKB-ARBA"/>
</dbReference>
<organism evidence="10 11">
    <name type="scientific">Thermomonospora umbrina</name>
    <dbReference type="NCBI Taxonomy" id="111806"/>
    <lineage>
        <taxon>Bacteria</taxon>
        <taxon>Bacillati</taxon>
        <taxon>Actinomycetota</taxon>
        <taxon>Actinomycetes</taxon>
        <taxon>Streptosporangiales</taxon>
        <taxon>Thermomonosporaceae</taxon>
        <taxon>Thermomonospora</taxon>
    </lineage>
</organism>
<feature type="binding site" evidence="5">
    <location>
        <begin position="596"/>
        <end position="597"/>
    </location>
    <ligand>
        <name>substrate</name>
    </ligand>
</feature>
<dbReference type="GO" id="GO:0004553">
    <property type="term" value="F:hydrolase activity, hydrolyzing O-glycosyl compounds"/>
    <property type="evidence" value="ECO:0007669"/>
    <property type="project" value="TreeGrafter"/>
</dbReference>
<keyword evidence="11" id="KW-1185">Reference proteome</keyword>
<accession>A0A3D9T546</accession>
<evidence type="ECO:0000256" key="4">
    <source>
        <dbReference type="PIRSR" id="PIRSR036289-50"/>
    </source>
</evidence>
<dbReference type="FunFam" id="1.50.10.10:FF:000029">
    <property type="entry name" value="Family 65 glycosyl hydrolase"/>
    <property type="match status" value="1"/>
</dbReference>
<evidence type="ECO:0000313" key="11">
    <source>
        <dbReference type="Proteomes" id="UP000256661"/>
    </source>
</evidence>
<dbReference type="Proteomes" id="UP000256661">
    <property type="component" value="Unassembled WGS sequence"/>
</dbReference>
<evidence type="ECO:0000256" key="1">
    <source>
        <dbReference type="ARBA" id="ARBA00006768"/>
    </source>
</evidence>
<dbReference type="OrthoDB" id="9816160at2"/>
<name>A0A3D9T546_9ACTN</name>
<evidence type="ECO:0000256" key="6">
    <source>
        <dbReference type="SAM" id="MobiDB-lite"/>
    </source>
</evidence>
<feature type="region of interest" description="Disordered" evidence="6">
    <location>
        <begin position="755"/>
        <end position="800"/>
    </location>
</feature>
<dbReference type="Gene3D" id="1.50.10.10">
    <property type="match status" value="1"/>
</dbReference>
<evidence type="ECO:0000256" key="2">
    <source>
        <dbReference type="ARBA" id="ARBA00022801"/>
    </source>
</evidence>
<comment type="caution">
    <text evidence="10">The sequence shown here is derived from an EMBL/GenBank/DDBJ whole genome shotgun (WGS) entry which is preliminary data.</text>
</comment>
<dbReference type="Gene3D" id="2.60.420.10">
    <property type="entry name" value="Maltose phosphorylase, domain 3"/>
    <property type="match status" value="1"/>
</dbReference>
<evidence type="ECO:0000259" key="9">
    <source>
        <dbReference type="Pfam" id="PF03636"/>
    </source>
</evidence>
<evidence type="ECO:0000313" key="10">
    <source>
        <dbReference type="EMBL" id="REE99824.1"/>
    </source>
</evidence>
<evidence type="ECO:0000259" key="8">
    <source>
        <dbReference type="Pfam" id="PF03633"/>
    </source>
</evidence>
<dbReference type="InterPro" id="IPR005194">
    <property type="entry name" value="Glyco_hydro_65_C"/>
</dbReference>
<dbReference type="GO" id="GO:0030246">
    <property type="term" value="F:carbohydrate binding"/>
    <property type="evidence" value="ECO:0007669"/>
    <property type="project" value="InterPro"/>
</dbReference>
<dbReference type="InterPro" id="IPR017045">
    <property type="entry name" value="Malt_Pase/Glycosyl_Hdrlase"/>
</dbReference>
<dbReference type="InterPro" id="IPR012341">
    <property type="entry name" value="6hp_glycosidase-like_sf"/>
</dbReference>
<dbReference type="InterPro" id="IPR008928">
    <property type="entry name" value="6-hairpin_glycosidase_sf"/>
</dbReference>
<dbReference type="InterPro" id="IPR005196">
    <property type="entry name" value="Glyco_hydro_65_N"/>
</dbReference>
<dbReference type="PANTHER" id="PTHR11051">
    <property type="entry name" value="GLYCOSYL HYDROLASE-RELATED"/>
    <property type="match status" value="1"/>
</dbReference>
<feature type="domain" description="Glycoside hydrolase family 65 central catalytic" evidence="7">
    <location>
        <begin position="331"/>
        <end position="683"/>
    </location>
</feature>